<sequence length="193" mass="21174">MWAFAAFGVVSYGLLFQSVSSQATISYTTQYNAPCDERLTGDNGTFTSPNYPNNYPNGKDCRYGISVTPPKVARLTFTDFSLEPGYDFLWVYDGNTTDEAYEIGKFDGPNTPGPVTSASSSMTVRFKSDESVTRKGFQANYAAVDKVFSTCDIGEYLCADGVTCIKAWKRCDGNRDCRGGDDEDANKCAKIFP</sequence>
<protein>
    <submittedName>
        <fullName evidence="7">Bone morphogenetic protein 1-like</fullName>
    </submittedName>
</protein>
<dbReference type="InterPro" id="IPR000859">
    <property type="entry name" value="CUB_dom"/>
</dbReference>
<dbReference type="InterPro" id="IPR035914">
    <property type="entry name" value="Sperma_CUB_dom_sf"/>
</dbReference>
<dbReference type="SMART" id="SM00042">
    <property type="entry name" value="CUB"/>
    <property type="match status" value="1"/>
</dbReference>
<dbReference type="InterPro" id="IPR023415">
    <property type="entry name" value="LDLR_class-A_CS"/>
</dbReference>
<dbReference type="InterPro" id="IPR036055">
    <property type="entry name" value="LDL_receptor-like_sf"/>
</dbReference>
<proteinExistence type="predicted"/>
<evidence type="ECO:0000256" key="1">
    <source>
        <dbReference type="ARBA" id="ARBA00022737"/>
    </source>
</evidence>
<keyword evidence="2" id="KW-1015">Disulfide bond</keyword>
<accession>A0A6P4YCJ2</accession>
<keyword evidence="6" id="KW-1185">Reference proteome</keyword>
<dbReference type="SUPFAM" id="SSF49854">
    <property type="entry name" value="Spermadhesin, CUB domain"/>
    <property type="match status" value="1"/>
</dbReference>
<evidence type="ECO:0000256" key="2">
    <source>
        <dbReference type="ARBA" id="ARBA00023157"/>
    </source>
</evidence>
<dbReference type="KEGG" id="bbel:109462510"/>
<evidence type="ECO:0000259" key="5">
    <source>
        <dbReference type="PROSITE" id="PS01180"/>
    </source>
</evidence>
<dbReference type="Gene3D" id="4.10.400.10">
    <property type="entry name" value="Low-density Lipoprotein Receptor"/>
    <property type="match status" value="1"/>
</dbReference>
<dbReference type="Pfam" id="PF00057">
    <property type="entry name" value="Ldl_recept_a"/>
    <property type="match status" value="1"/>
</dbReference>
<dbReference type="AlphaFoldDB" id="A0A6P4YCJ2"/>
<dbReference type="GeneID" id="109462510"/>
<dbReference type="CDD" id="cd00041">
    <property type="entry name" value="CUB"/>
    <property type="match status" value="1"/>
</dbReference>
<dbReference type="RefSeq" id="XP_019614621.1">
    <property type="nucleotide sequence ID" value="XM_019759062.1"/>
</dbReference>
<evidence type="ECO:0000256" key="3">
    <source>
        <dbReference type="PROSITE-ProRule" id="PRU00124"/>
    </source>
</evidence>
<name>A0A6P4YCJ2_BRABE</name>
<dbReference type="Gene3D" id="2.60.120.290">
    <property type="entry name" value="Spermadhesin, CUB domain"/>
    <property type="match status" value="1"/>
</dbReference>
<dbReference type="Pfam" id="PF00431">
    <property type="entry name" value="CUB"/>
    <property type="match status" value="1"/>
</dbReference>
<dbReference type="PROSITE" id="PS50068">
    <property type="entry name" value="LDLRA_2"/>
    <property type="match status" value="1"/>
</dbReference>
<evidence type="ECO:0000313" key="6">
    <source>
        <dbReference type="Proteomes" id="UP000515135"/>
    </source>
</evidence>
<organism evidence="6 7">
    <name type="scientific">Branchiostoma belcheri</name>
    <name type="common">Amphioxus</name>
    <dbReference type="NCBI Taxonomy" id="7741"/>
    <lineage>
        <taxon>Eukaryota</taxon>
        <taxon>Metazoa</taxon>
        <taxon>Chordata</taxon>
        <taxon>Cephalochordata</taxon>
        <taxon>Leptocardii</taxon>
        <taxon>Amphioxiformes</taxon>
        <taxon>Branchiostomatidae</taxon>
        <taxon>Branchiostoma</taxon>
    </lineage>
</organism>
<evidence type="ECO:0000313" key="7">
    <source>
        <dbReference type="RefSeq" id="XP_019614621.1"/>
    </source>
</evidence>
<comment type="caution">
    <text evidence="3">Lacks conserved residue(s) required for the propagation of feature annotation.</text>
</comment>
<dbReference type="CDD" id="cd00112">
    <property type="entry name" value="LDLa"/>
    <property type="match status" value="1"/>
</dbReference>
<dbReference type="PROSITE" id="PS01180">
    <property type="entry name" value="CUB"/>
    <property type="match status" value="1"/>
</dbReference>
<feature type="domain" description="CUB" evidence="5">
    <location>
        <begin position="35"/>
        <end position="144"/>
    </location>
</feature>
<dbReference type="OrthoDB" id="5975444at2759"/>
<dbReference type="PANTHER" id="PTHR24251">
    <property type="entry name" value="OVOCHYMASE-RELATED"/>
    <property type="match status" value="1"/>
</dbReference>
<keyword evidence="4" id="KW-0732">Signal</keyword>
<dbReference type="FunFam" id="2.60.120.290:FF:000013">
    <property type="entry name" value="Membrane frizzled-related protein"/>
    <property type="match status" value="1"/>
</dbReference>
<dbReference type="InterPro" id="IPR002172">
    <property type="entry name" value="LDrepeatLR_classA_rpt"/>
</dbReference>
<gene>
    <name evidence="7" type="primary">LOC109462510</name>
</gene>
<dbReference type="SUPFAM" id="SSF57424">
    <property type="entry name" value="LDL receptor-like module"/>
    <property type="match status" value="1"/>
</dbReference>
<dbReference type="Proteomes" id="UP000515135">
    <property type="component" value="Unplaced"/>
</dbReference>
<keyword evidence="1" id="KW-0677">Repeat</keyword>
<dbReference type="SMART" id="SM00192">
    <property type="entry name" value="LDLa"/>
    <property type="match status" value="1"/>
</dbReference>
<reference evidence="7" key="1">
    <citation type="submission" date="2025-08" db="UniProtKB">
        <authorList>
            <consortium name="RefSeq"/>
        </authorList>
    </citation>
    <scope>IDENTIFICATION</scope>
    <source>
        <tissue evidence="7">Gonad</tissue>
    </source>
</reference>
<dbReference type="PANTHER" id="PTHR24251:SF37">
    <property type="entry name" value="CUB DOMAIN-CONTAINING PROTEIN"/>
    <property type="match status" value="1"/>
</dbReference>
<dbReference type="PROSITE" id="PS01209">
    <property type="entry name" value="LDLRA_1"/>
    <property type="match status" value="1"/>
</dbReference>
<feature type="signal peptide" evidence="4">
    <location>
        <begin position="1"/>
        <end position="21"/>
    </location>
</feature>
<evidence type="ECO:0000256" key="4">
    <source>
        <dbReference type="SAM" id="SignalP"/>
    </source>
</evidence>
<feature type="chain" id="PRO_5027790076" evidence="4">
    <location>
        <begin position="22"/>
        <end position="193"/>
    </location>
</feature>